<evidence type="ECO:0000256" key="10">
    <source>
        <dbReference type="SAM" id="Phobius"/>
    </source>
</evidence>
<feature type="compositionally biased region" description="Low complexity" evidence="9">
    <location>
        <begin position="128"/>
        <end position="140"/>
    </location>
</feature>
<accession>A0A4S2KBX8</accession>
<dbReference type="Pfam" id="PF21266">
    <property type="entry name" value="S1_RRP4"/>
    <property type="match status" value="1"/>
</dbReference>
<dbReference type="CDD" id="cd01011">
    <property type="entry name" value="nicotinamidase"/>
    <property type="match status" value="1"/>
</dbReference>
<feature type="transmembrane region" description="Helical" evidence="10">
    <location>
        <begin position="485"/>
        <end position="505"/>
    </location>
</feature>
<feature type="transmembrane region" description="Helical" evidence="10">
    <location>
        <begin position="445"/>
        <end position="465"/>
    </location>
</feature>
<dbReference type="Gene3D" id="3.40.50.850">
    <property type="entry name" value="Isochorismatase-like"/>
    <property type="match status" value="1"/>
</dbReference>
<comment type="caution">
    <text evidence="12">The sequence shown here is derived from an EMBL/GenBank/DDBJ whole genome shotgun (WGS) entry which is preliminary data.</text>
</comment>
<feature type="transmembrane region" description="Helical" evidence="10">
    <location>
        <begin position="295"/>
        <end position="315"/>
    </location>
</feature>
<dbReference type="InterPro" id="IPR002293">
    <property type="entry name" value="AA/rel_permease1"/>
</dbReference>
<dbReference type="GO" id="GO:0015179">
    <property type="term" value="F:L-amino acid transmembrane transporter activity"/>
    <property type="evidence" value="ECO:0007669"/>
    <property type="project" value="TreeGrafter"/>
</dbReference>
<dbReference type="InterPro" id="IPR048565">
    <property type="entry name" value="S1_RRP4"/>
</dbReference>
<evidence type="ECO:0000313" key="12">
    <source>
        <dbReference type="EMBL" id="TGZ46560.1"/>
    </source>
</evidence>
<dbReference type="Pfam" id="PF13499">
    <property type="entry name" value="EF-hand_7"/>
    <property type="match status" value="1"/>
</dbReference>
<feature type="transmembrane region" description="Helical" evidence="10">
    <location>
        <begin position="327"/>
        <end position="345"/>
    </location>
</feature>
<keyword evidence="7 10" id="KW-1133">Transmembrane helix</keyword>
<dbReference type="InterPro" id="IPR011992">
    <property type="entry name" value="EF-hand-dom_pair"/>
</dbReference>
<dbReference type="InterPro" id="IPR050598">
    <property type="entry name" value="AminoAcid_Transporter"/>
</dbReference>
<dbReference type="InterPro" id="IPR018247">
    <property type="entry name" value="EF_Hand_1_Ca_BS"/>
</dbReference>
<feature type="transmembrane region" description="Helical" evidence="10">
    <location>
        <begin position="548"/>
        <end position="569"/>
    </location>
</feature>
<dbReference type="AlphaFoldDB" id="A0A4S2KBX8"/>
<dbReference type="Pfam" id="PF00857">
    <property type="entry name" value="Isochorismatase"/>
    <property type="match status" value="1"/>
</dbReference>
<dbReference type="GO" id="GO:0010468">
    <property type="term" value="P:regulation of gene expression"/>
    <property type="evidence" value="ECO:0007669"/>
    <property type="project" value="UniProtKB-ARBA"/>
</dbReference>
<comment type="similarity">
    <text evidence="3">Belongs to the RRP4 family.</text>
</comment>
<reference evidence="12 13" key="1">
    <citation type="journal article" date="2019" name="Philos. Trans. R. Soc. Lond., B, Biol. Sci.">
        <title>Ant behaviour and brain gene expression of defending hosts depend on the ecological success of the intruding social parasite.</title>
        <authorList>
            <person name="Kaur R."/>
            <person name="Stoldt M."/>
            <person name="Jongepier E."/>
            <person name="Feldmeyer B."/>
            <person name="Menzel F."/>
            <person name="Bornberg-Bauer E."/>
            <person name="Foitzik S."/>
        </authorList>
    </citation>
    <scope>NUCLEOTIDE SEQUENCE [LARGE SCALE GENOMIC DNA]</scope>
    <source>
        <tissue evidence="12">Whole body</tissue>
    </source>
</reference>
<dbReference type="Proteomes" id="UP000310200">
    <property type="component" value="Unassembled WGS sequence"/>
</dbReference>
<dbReference type="InterPro" id="IPR036612">
    <property type="entry name" value="KH_dom_type_1_sf"/>
</dbReference>
<evidence type="ECO:0000256" key="6">
    <source>
        <dbReference type="ARBA" id="ARBA00022884"/>
    </source>
</evidence>
<proteinExistence type="inferred from homology"/>
<keyword evidence="4 10" id="KW-0812">Transmembrane</keyword>
<feature type="compositionally biased region" description="Low complexity" evidence="9">
    <location>
        <begin position="77"/>
        <end position="90"/>
    </location>
</feature>
<feature type="transmembrane region" description="Helical" evidence="10">
    <location>
        <begin position="241"/>
        <end position="260"/>
    </location>
</feature>
<evidence type="ECO:0000256" key="4">
    <source>
        <dbReference type="ARBA" id="ARBA00022692"/>
    </source>
</evidence>
<evidence type="ECO:0000259" key="11">
    <source>
        <dbReference type="PROSITE" id="PS50222"/>
    </source>
</evidence>
<dbReference type="PANTHER" id="PTHR11785:SF512">
    <property type="entry name" value="SOBREMESA, ISOFORM B"/>
    <property type="match status" value="1"/>
</dbReference>
<protein>
    <recommendedName>
        <fullName evidence="11">EF-hand domain-containing protein</fullName>
    </recommendedName>
</protein>
<gene>
    <name evidence="12" type="ORF">DBV15_07356</name>
</gene>
<sequence>MISVKTIHEMALSPLLPYHVTKKLHCAKSDPNRKWPLKSQDLEHQDKKVRRELKLEMTLFLLPTVGHAGHDPQTSNGGQVQLQQQQLQSGGWLGGGAGDTVGGLVCRSGKSVNGSSNGKPSLHHPQQQRRQQQQQQQQQGQSGGVGDDEDGGGGSGGLEGTDAEANDPVHLKRRVGLVSGVALIVGTMIGSGIFVSPSGLLLRTGSVGLSFLVWTSCGLLSLCGALAYAELGTMNTSSGAEYAYFMDAFGAPPAFLFSWVSTLVLKPSQMAIICLSFAQYTVEAFTVDCEPPDQVVKIVALLAIVLILLINCYSVNLATGVQNAFTAAKLMAILVVIAGGSYKLIQGNTQHLQTAFDTIDGSTINIGRLATAFYTGLWAYDGWNNLNYVTEEIKNPSKNLPRSIMIGIPLVTLCYALINVSYLAVMSPSEMIESEAVAVTFGNRILGVMAWLMPLSVAISTFGSANGTLFAAGAMVLSGNIDSLIDFFSFTAWIFYGGAMLALLVMRRTRPNHPRPYKCPLVIPVLVLVISAYLIVAPIIDKPQIEYLYAAGFIGAGMLVYLPFVKFGYVPKFMGRRCQCLPADVTRGGSNGGRLRLISFRKINVQFSRMPNHSIMALRILDSANLDKISKNRRRSAEDEQTMRRYLQEGDLICAEVQSIFADGSLSLHTRVLKYGKLSQGIMLKVPPMLIQRKKTHYHTLENGVTLILGYNGYIWIGASIQNVDKSEGGFTEDLSKIPVENRNVCTRLRNCILILAQCNMLLSDTSVTYAYEESSKYEVHELLHPEAMVDVSLLTHQRLTQSIRQVALRDMDACFNAFDKDGDGFLSISEFDLICRALFRNDRGKIYGLEEDQLREVYSIFDLKGDGLIDREEFEVCWNRWIKICTRPKSAFLIVDVQNDFITGSLNIKQCAAQHDGSEVIDPINRLLETVPFDAVFYSLDWHPVDHVSFIDNLHLREVDISSNISKEAARVYDTVTFQGPPLLKQRLWPRHCVQDSWGAELHKDLKIVDNAIKIYKGTNPEVDSYSVFWDNKKLTETTLSSQLQEKGATDIYICGLAYDVCVGATAVDALTSGYRTILIDDCSRGVDLVDIEKTKATVIGSNGVIVNSTQVKGMVEGRDRRPELGYKLALEIKQKMSLGE</sequence>
<dbReference type="SUPFAM" id="SSF50249">
    <property type="entry name" value="Nucleic acid-binding proteins"/>
    <property type="match status" value="1"/>
</dbReference>
<feature type="transmembrane region" description="Helical" evidence="10">
    <location>
        <begin position="207"/>
        <end position="229"/>
    </location>
</feature>
<dbReference type="EMBL" id="QBLH01002850">
    <property type="protein sequence ID" value="TGZ46560.1"/>
    <property type="molecule type" value="Genomic_DNA"/>
</dbReference>
<feature type="region of interest" description="Disordered" evidence="9">
    <location>
        <begin position="66"/>
        <end position="166"/>
    </location>
</feature>
<dbReference type="GO" id="GO:0016020">
    <property type="term" value="C:membrane"/>
    <property type="evidence" value="ECO:0007669"/>
    <property type="project" value="UniProtKB-SubCell"/>
</dbReference>
<evidence type="ECO:0000256" key="8">
    <source>
        <dbReference type="ARBA" id="ARBA00023136"/>
    </source>
</evidence>
<dbReference type="Gene3D" id="1.20.1740.10">
    <property type="entry name" value="Amino acid/polyamine transporter I"/>
    <property type="match status" value="1"/>
</dbReference>
<dbReference type="CDD" id="cd00051">
    <property type="entry name" value="EFh"/>
    <property type="match status" value="1"/>
</dbReference>
<dbReference type="CDD" id="cd22525">
    <property type="entry name" value="KH-I_Rrp4_eukar"/>
    <property type="match status" value="1"/>
</dbReference>
<organism evidence="12 13">
    <name type="scientific">Temnothorax longispinosus</name>
    <dbReference type="NCBI Taxonomy" id="300112"/>
    <lineage>
        <taxon>Eukaryota</taxon>
        <taxon>Metazoa</taxon>
        <taxon>Ecdysozoa</taxon>
        <taxon>Arthropoda</taxon>
        <taxon>Hexapoda</taxon>
        <taxon>Insecta</taxon>
        <taxon>Pterygota</taxon>
        <taxon>Neoptera</taxon>
        <taxon>Endopterygota</taxon>
        <taxon>Hymenoptera</taxon>
        <taxon>Apocrita</taxon>
        <taxon>Aculeata</taxon>
        <taxon>Formicoidea</taxon>
        <taxon>Formicidae</taxon>
        <taxon>Myrmicinae</taxon>
        <taxon>Temnothorax</taxon>
    </lineage>
</organism>
<feature type="domain" description="EF-hand" evidence="11">
    <location>
        <begin position="807"/>
        <end position="842"/>
    </location>
</feature>
<dbReference type="GO" id="GO:0005509">
    <property type="term" value="F:calcium ion binding"/>
    <property type="evidence" value="ECO:0007669"/>
    <property type="project" value="InterPro"/>
</dbReference>
<dbReference type="InterPro" id="IPR004088">
    <property type="entry name" value="KH_dom_type_1"/>
</dbReference>
<dbReference type="STRING" id="300112.A0A4S2KBX8"/>
<name>A0A4S2KBX8_9HYME</name>
<feature type="domain" description="EF-hand" evidence="11">
    <location>
        <begin position="850"/>
        <end position="885"/>
    </location>
</feature>
<dbReference type="InterPro" id="IPR012340">
    <property type="entry name" value="NA-bd_OB-fold"/>
</dbReference>
<dbReference type="Pfam" id="PF13520">
    <property type="entry name" value="AA_permease_2"/>
    <property type="match status" value="1"/>
</dbReference>
<dbReference type="PROSITE" id="PS00018">
    <property type="entry name" value="EF_HAND_1"/>
    <property type="match status" value="1"/>
</dbReference>
<feature type="transmembrane region" description="Helical" evidence="10">
    <location>
        <begin position="175"/>
        <end position="195"/>
    </location>
</feature>
<evidence type="ECO:0000256" key="1">
    <source>
        <dbReference type="ARBA" id="ARBA00004141"/>
    </source>
</evidence>
<dbReference type="SUPFAM" id="SSF52499">
    <property type="entry name" value="Isochorismatase-like hydrolases"/>
    <property type="match status" value="1"/>
</dbReference>
<feature type="transmembrane region" description="Helical" evidence="10">
    <location>
        <begin position="517"/>
        <end position="536"/>
    </location>
</feature>
<evidence type="ECO:0000256" key="9">
    <source>
        <dbReference type="SAM" id="MobiDB-lite"/>
    </source>
</evidence>
<dbReference type="Gene3D" id="2.40.50.140">
    <property type="entry name" value="Nucleic acid-binding proteins"/>
    <property type="match status" value="1"/>
</dbReference>
<evidence type="ECO:0000256" key="5">
    <source>
        <dbReference type="ARBA" id="ARBA00022837"/>
    </source>
</evidence>
<dbReference type="PANTHER" id="PTHR11785">
    <property type="entry name" value="AMINO ACID TRANSPORTER"/>
    <property type="match status" value="1"/>
</dbReference>
<dbReference type="InterPro" id="IPR036380">
    <property type="entry name" value="Isochorismatase-like_sf"/>
</dbReference>
<keyword evidence="5" id="KW-0106">Calcium</keyword>
<evidence type="ECO:0000256" key="2">
    <source>
        <dbReference type="ARBA" id="ARBA00006336"/>
    </source>
</evidence>
<feature type="transmembrane region" description="Helical" evidence="10">
    <location>
        <begin position="404"/>
        <end position="425"/>
    </location>
</feature>
<comment type="similarity">
    <text evidence="2">Belongs to the isochorismatase family.</text>
</comment>
<dbReference type="SUPFAM" id="SSF54791">
    <property type="entry name" value="Eukaryotic type KH-domain (KH-domain type I)"/>
    <property type="match status" value="1"/>
</dbReference>
<dbReference type="InterPro" id="IPR000868">
    <property type="entry name" value="Isochorismatase-like_dom"/>
</dbReference>
<dbReference type="CDD" id="cd05789">
    <property type="entry name" value="S1_Rrp4"/>
    <property type="match status" value="1"/>
</dbReference>
<dbReference type="PROSITE" id="PS50222">
    <property type="entry name" value="EF_HAND_2"/>
    <property type="match status" value="2"/>
</dbReference>
<feature type="compositionally biased region" description="Low complexity" evidence="9">
    <location>
        <begin position="102"/>
        <end position="120"/>
    </location>
</feature>
<dbReference type="SUPFAM" id="SSF47473">
    <property type="entry name" value="EF-hand"/>
    <property type="match status" value="1"/>
</dbReference>
<dbReference type="GO" id="GO:0003723">
    <property type="term" value="F:RNA binding"/>
    <property type="evidence" value="ECO:0007669"/>
    <property type="project" value="UniProtKB-KW"/>
</dbReference>
<comment type="subcellular location">
    <subcellularLocation>
        <location evidence="1">Membrane</location>
        <topology evidence="1">Multi-pass membrane protein</topology>
    </subcellularLocation>
</comment>
<keyword evidence="13" id="KW-1185">Reference proteome</keyword>
<evidence type="ECO:0000313" key="13">
    <source>
        <dbReference type="Proteomes" id="UP000310200"/>
    </source>
</evidence>
<dbReference type="InterPro" id="IPR002048">
    <property type="entry name" value="EF_hand_dom"/>
</dbReference>
<evidence type="ECO:0000256" key="7">
    <source>
        <dbReference type="ARBA" id="ARBA00022989"/>
    </source>
</evidence>
<dbReference type="Gene3D" id="1.10.238.10">
    <property type="entry name" value="EF-hand"/>
    <property type="match status" value="1"/>
</dbReference>
<evidence type="ECO:0000256" key="3">
    <source>
        <dbReference type="ARBA" id="ARBA00009155"/>
    </source>
</evidence>
<dbReference type="SMART" id="SM00054">
    <property type="entry name" value="EFh"/>
    <property type="match status" value="2"/>
</dbReference>
<feature type="compositionally biased region" description="Gly residues" evidence="9">
    <location>
        <begin position="91"/>
        <end position="101"/>
    </location>
</feature>
<keyword evidence="8 10" id="KW-0472">Membrane</keyword>
<dbReference type="Pfam" id="PF15985">
    <property type="entry name" value="KH_6"/>
    <property type="match status" value="1"/>
</dbReference>
<keyword evidence="6" id="KW-0694">RNA-binding</keyword>